<dbReference type="GO" id="GO:0003910">
    <property type="term" value="F:DNA ligase (ATP) activity"/>
    <property type="evidence" value="ECO:0007669"/>
    <property type="project" value="InterPro"/>
</dbReference>
<dbReference type="Gene3D" id="3.30.470.30">
    <property type="entry name" value="DNA ligase/mRNA capping enzyme"/>
    <property type="match status" value="1"/>
</dbReference>
<dbReference type="GO" id="GO:0006281">
    <property type="term" value="P:DNA repair"/>
    <property type="evidence" value="ECO:0007669"/>
    <property type="project" value="InterPro"/>
</dbReference>
<dbReference type="GO" id="GO:0005524">
    <property type="term" value="F:ATP binding"/>
    <property type="evidence" value="ECO:0007669"/>
    <property type="project" value="InterPro"/>
</dbReference>
<protein>
    <recommendedName>
        <fullName evidence="1">DNA ligase</fullName>
    </recommendedName>
</protein>
<dbReference type="GO" id="GO:0006310">
    <property type="term" value="P:DNA recombination"/>
    <property type="evidence" value="ECO:0007669"/>
    <property type="project" value="InterPro"/>
</dbReference>
<dbReference type="InterPro" id="IPR012310">
    <property type="entry name" value="DNA_ligase_ATP-dep_cent"/>
</dbReference>
<dbReference type="SUPFAM" id="SSF50249">
    <property type="entry name" value="Nucleic acid-binding proteins"/>
    <property type="match status" value="1"/>
</dbReference>
<dbReference type="InterPro" id="IPR012340">
    <property type="entry name" value="NA-bd_OB-fold"/>
</dbReference>
<name>A0AAF0RUA5_9CAUD</name>
<evidence type="ECO:0000259" key="2">
    <source>
        <dbReference type="PROSITE" id="PS50160"/>
    </source>
</evidence>
<reference evidence="3" key="1">
    <citation type="submission" date="2023-04" db="EMBL/GenBank/DDBJ databases">
        <title>Bacteriophage Phass-1 Discovered in the Human Gut Virome - the Founding Member of the Proposed New Family Phassviridae.</title>
        <authorList>
            <person name="Tikunov A.Y."/>
            <person name="Morozova V.V."/>
            <person name="Chechushkov A.V."/>
            <person name="Tikunova N.V."/>
        </authorList>
    </citation>
    <scope>NUCLEOTIDE SEQUENCE</scope>
</reference>
<dbReference type="Proteomes" id="UP001237988">
    <property type="component" value="Segment"/>
</dbReference>
<evidence type="ECO:0000313" key="3">
    <source>
        <dbReference type="EMBL" id="WIC39670.1"/>
    </source>
</evidence>
<evidence type="ECO:0000256" key="1">
    <source>
        <dbReference type="ARBA" id="ARBA00013308"/>
    </source>
</evidence>
<evidence type="ECO:0000313" key="4">
    <source>
        <dbReference type="Proteomes" id="UP001237988"/>
    </source>
</evidence>
<accession>A0AAF0RUA5</accession>
<dbReference type="PROSITE" id="PS50160">
    <property type="entry name" value="DNA_LIGASE_A3"/>
    <property type="match status" value="1"/>
</dbReference>
<dbReference type="Gene3D" id="2.40.50.140">
    <property type="entry name" value="Nucleic acid-binding proteins"/>
    <property type="match status" value="1"/>
</dbReference>
<proteinExistence type="predicted"/>
<dbReference type="SUPFAM" id="SSF56091">
    <property type="entry name" value="DNA ligase/mRNA capping enzyme, catalytic domain"/>
    <property type="match status" value="1"/>
</dbReference>
<dbReference type="EMBL" id="OQ749652">
    <property type="protein sequence ID" value="WIC39670.1"/>
    <property type="molecule type" value="Genomic_DNA"/>
</dbReference>
<feature type="domain" description="ATP-dependent DNA ligase family profile" evidence="2">
    <location>
        <begin position="141"/>
        <end position="262"/>
    </location>
</feature>
<sequence>MERFNETYRLWQPMKYATAKKKEVLDAALVSDEYGIELKVDGSSYVWSKDLDGSVHLYGDKISKKTGEVIDKIDNMPHMKAFAEEFFPLGSQLCVEIWSKYNWTAGKWEEHSSSKFVNSIMLCTPAKAAKRQEEIGPCGAYVFDVLYWGGKAYYSADFIDRYNFLKELEEETDFQTYPWLSFAQLIVKDKQEVIAEWLSEGYEGGVLKLLRSNGKVSAKHTVSNIGETAKRPMHTTYKIKQVDTVDVVIMGINLPTKEYTGKDPENYPYRDEEGNPVNRLWLQNMVNGFDIGLYRDGELVKIGTVASGLDDEMRTEARQNPEYYIGTVIEVDCMSVDQAGHSLRHPRLMKLREDKAPEKCLWSDVFND</sequence>
<organism evidence="3 4">
    <name type="scientific">Phage Phass-1</name>
    <dbReference type="NCBI Taxonomy" id="3043662"/>
    <lineage>
        <taxon>Viruses</taxon>
        <taxon>Duplodnaviria</taxon>
        <taxon>Heunggongvirae</taxon>
        <taxon>Uroviricota</taxon>
        <taxon>Caudoviricetes</taxon>
        <taxon>Caudoviricetes code 15 clade</taxon>
    </lineage>
</organism>